<dbReference type="Gene3D" id="3.90.550.10">
    <property type="entry name" value="Spore Coat Polysaccharide Biosynthesis Protein SpsA, Chain A"/>
    <property type="match status" value="1"/>
</dbReference>
<reference evidence="7" key="1">
    <citation type="submission" date="2020-11" db="EMBL/GenBank/DDBJ databases">
        <title>Connecting structure to function with the recovery of over 1000 high-quality activated sludge metagenome-assembled genomes encoding full-length rRNA genes using long-read sequencing.</title>
        <authorList>
            <person name="Singleton C.M."/>
            <person name="Petriglieri F."/>
            <person name="Kristensen J.M."/>
            <person name="Kirkegaard R.H."/>
            <person name="Michaelsen T.Y."/>
            <person name="Andersen M.H."/>
            <person name="Karst S.M."/>
            <person name="Dueholm M.S."/>
            <person name="Nielsen P.H."/>
            <person name="Albertsen M."/>
        </authorList>
    </citation>
    <scope>NUCLEOTIDE SEQUENCE</scope>
    <source>
        <strain evidence="7">Fred_18-Q3-R57-64_BAT3C.431</strain>
    </source>
</reference>
<dbReference type="GO" id="GO:0016757">
    <property type="term" value="F:glycosyltransferase activity"/>
    <property type="evidence" value="ECO:0007669"/>
    <property type="project" value="UniProtKB-KW"/>
</dbReference>
<dbReference type="InterPro" id="IPR001173">
    <property type="entry name" value="Glyco_trans_2-like"/>
</dbReference>
<dbReference type="PANTHER" id="PTHR43646">
    <property type="entry name" value="GLYCOSYLTRANSFERASE"/>
    <property type="match status" value="1"/>
</dbReference>
<keyword evidence="5" id="KW-0472">Membrane</keyword>
<dbReference type="SUPFAM" id="SSF53448">
    <property type="entry name" value="Nucleotide-diphospho-sugar transferases"/>
    <property type="match status" value="1"/>
</dbReference>
<evidence type="ECO:0000256" key="2">
    <source>
        <dbReference type="ARBA" id="ARBA00022475"/>
    </source>
</evidence>
<gene>
    <name evidence="7" type="ORF">IPJ89_01520</name>
</gene>
<evidence type="ECO:0000256" key="1">
    <source>
        <dbReference type="ARBA" id="ARBA00004236"/>
    </source>
</evidence>
<name>A0A7T9DKC7_9ARCH</name>
<feature type="domain" description="Glycosyltransferase 2-like" evidence="6">
    <location>
        <begin position="12"/>
        <end position="170"/>
    </location>
</feature>
<keyword evidence="2" id="KW-1003">Cell membrane</keyword>
<accession>A0A7T9DKC7</accession>
<dbReference type="InterPro" id="IPR029044">
    <property type="entry name" value="Nucleotide-diphossugar_trans"/>
</dbReference>
<keyword evidence="4 7" id="KW-0808">Transferase</keyword>
<keyword evidence="3" id="KW-0328">Glycosyltransferase</keyword>
<dbReference type="EMBL" id="CP064981">
    <property type="protein sequence ID" value="QQR92907.1"/>
    <property type="molecule type" value="Genomic_DNA"/>
</dbReference>
<dbReference type="Pfam" id="PF00535">
    <property type="entry name" value="Glycos_transf_2"/>
    <property type="match status" value="1"/>
</dbReference>
<dbReference type="Proteomes" id="UP000596004">
    <property type="component" value="Chromosome"/>
</dbReference>
<proteinExistence type="predicted"/>
<sequence length="242" mass="27751">MPAKKSEEIGISVVVPTLNEEKNIGPCLQALREQDFEGGYEVIVADGNSEDKTREIAERLADKVIIEKRRSIAFERNAGAQHAKGKIIVFTDADSCAPKNWLSSVYRIFEDDKELSLVYGPVFFSDTSKEEQWISSFFMPKFMKIMDLLSMHNPIGSNMAIRREVYEKIGGFNTEYITCEDLDLGKRAIKHGKLKYVKHMHTLVSARRVKKWGYARYVGFHLFNGVRYHLTGNASRKYEDVR</sequence>
<protein>
    <submittedName>
        <fullName evidence="7">Glycosyltransferase</fullName>
    </submittedName>
</protein>
<evidence type="ECO:0000256" key="3">
    <source>
        <dbReference type="ARBA" id="ARBA00022676"/>
    </source>
</evidence>
<dbReference type="GO" id="GO:0005886">
    <property type="term" value="C:plasma membrane"/>
    <property type="evidence" value="ECO:0007669"/>
    <property type="project" value="UniProtKB-SubCell"/>
</dbReference>
<dbReference type="AlphaFoldDB" id="A0A7T9DKC7"/>
<comment type="subcellular location">
    <subcellularLocation>
        <location evidence="1">Cell membrane</location>
    </subcellularLocation>
</comment>
<evidence type="ECO:0000313" key="7">
    <source>
        <dbReference type="EMBL" id="QQR92907.1"/>
    </source>
</evidence>
<dbReference type="PANTHER" id="PTHR43646:SF2">
    <property type="entry name" value="GLYCOSYLTRANSFERASE 2-LIKE DOMAIN-CONTAINING PROTEIN"/>
    <property type="match status" value="1"/>
</dbReference>
<evidence type="ECO:0000256" key="5">
    <source>
        <dbReference type="ARBA" id="ARBA00023136"/>
    </source>
</evidence>
<evidence type="ECO:0000256" key="4">
    <source>
        <dbReference type="ARBA" id="ARBA00022679"/>
    </source>
</evidence>
<organism evidence="7">
    <name type="scientific">Candidatus Iainarchaeum sp</name>
    <dbReference type="NCBI Taxonomy" id="3101447"/>
    <lineage>
        <taxon>Archaea</taxon>
        <taxon>Candidatus Iainarchaeota</taxon>
        <taxon>Candidatus Iainarchaeia</taxon>
        <taxon>Candidatus Iainarchaeales</taxon>
        <taxon>Candidatus Iainarchaeaceae</taxon>
        <taxon>Candidatus Iainarchaeum</taxon>
    </lineage>
</organism>
<evidence type="ECO:0000259" key="6">
    <source>
        <dbReference type="Pfam" id="PF00535"/>
    </source>
</evidence>